<evidence type="ECO:0000313" key="3">
    <source>
        <dbReference type="Proteomes" id="UP000184111"/>
    </source>
</evidence>
<dbReference type="InterPro" id="IPR005084">
    <property type="entry name" value="CBM6"/>
</dbReference>
<dbReference type="PROSITE" id="PS51175">
    <property type="entry name" value="CBM6"/>
    <property type="match status" value="3"/>
</dbReference>
<dbReference type="SMART" id="SM00710">
    <property type="entry name" value="PbH1"/>
    <property type="match status" value="8"/>
</dbReference>
<dbReference type="InterPro" id="IPR011050">
    <property type="entry name" value="Pectin_lyase_fold/virulence"/>
</dbReference>
<dbReference type="SUPFAM" id="SSF51126">
    <property type="entry name" value="Pectin lyase-like"/>
    <property type="match status" value="1"/>
</dbReference>
<dbReference type="InterPro" id="IPR055149">
    <property type="entry name" value="Agl_cat_D2"/>
</dbReference>
<gene>
    <name evidence="2" type="ORF">SAMN05216499_11486</name>
</gene>
<protein>
    <submittedName>
        <fullName evidence="2">Carbohydrate binding module (Family 35)</fullName>
    </submittedName>
</protein>
<dbReference type="Pfam" id="PF22815">
    <property type="entry name" value="CatAgl_D1"/>
    <property type="match status" value="1"/>
</dbReference>
<evidence type="ECO:0000259" key="1">
    <source>
        <dbReference type="PROSITE" id="PS51175"/>
    </source>
</evidence>
<organism evidence="2 3">
    <name type="scientific">Actinacidiphila paucisporea</name>
    <dbReference type="NCBI Taxonomy" id="310782"/>
    <lineage>
        <taxon>Bacteria</taxon>
        <taxon>Bacillati</taxon>
        <taxon>Actinomycetota</taxon>
        <taxon>Actinomycetes</taxon>
        <taxon>Kitasatosporales</taxon>
        <taxon>Streptomycetaceae</taxon>
        <taxon>Actinacidiphila</taxon>
    </lineage>
</organism>
<sequence length="984" mass="99688">MPESPRGTRLPRTAPAAVVALLALLAALVGWTALRATASTGTVYEAESAALSGGAVVASDHTGYTGSGFVGGYTDADKGTAATTFSVSAATAGGYVSALRYANGTTATQTLSVYVNGAKTVQIALPATTDWNTWSTVTTPVTLKAGSDTVAYRFDSADSGNVNLDDITLAAAPVPPSGQYEAESAALSGGAVIVSDHTGYTGSGFVGGYTDAGKGTAATTFSVTAATAGSTPVTLRYANGTGSTRTLSVYVNGTKAVATSLPATANWDTWGTTTENLNLNAGANTVAYRFDSTDNGNVNLDNITVGTTTTTPPTTPPTSPPPGGQVYDAATAFFTGGPSVGTSISGYNGSGYLTGFTAQGAQTQVDTAVPAAGDYPVSLTYANSTGTAQTLSLYLNGIRNGQLSLPAGSGWLSVSRTVTLRSGLNLIGLQHDSGDSGGVAVDGVSIAGGAALAAQGATVPYTEYRAADGATNGTVLPVSRTYPSLSSEATGRSAVQLTGTGKYVQVTLTKPANAVVVRYSIPDTSTGTPTTAPLALYAGGTKVTDLTLTNTYAWLYGGGYYDTNNPADGSGHHFYDEVRFRNSATWPAGTVLKLQKDSTAGGTFTVDTVDAEQVDAAYAMPAGYVSAAGYGVTPGGADVTSALNSALSQLSSTGQGLWLPAGTYTISGRVSLNNVSLRGAGQWYTTIRSTAENGSGGLYTTGGRNQIADLTVSGDQTSRNNDQGAAAIEGSFASGSLILDVWMEHTKVGLWAVPGTGLDAAGLRVRDVFADGVHIHGGSSGSTVEQSSVRNTGDDTIALDTEGGNVTNCTVSHNTSQSPIQANGIGVYGGGDNTIQNNAVSDTVAFGSGITVSTYFGQNFSGPTTVRDNLLTRTGSYHSNWASDIGALWIYAANQGDITQPVKVTGNTIKDSTYQAVLLSYGHTISNLTFDRDTITGAGTYGFDINNVTGSMTVSNTTVSGAASGGLNNPGNYTVTRGSGNSGF</sequence>
<feature type="domain" description="CBM6" evidence="1">
    <location>
        <begin position="325"/>
        <end position="447"/>
    </location>
</feature>
<dbReference type="CDD" id="cd04083">
    <property type="entry name" value="CBM35_Lmo2446-like"/>
    <property type="match status" value="3"/>
</dbReference>
<evidence type="ECO:0000313" key="2">
    <source>
        <dbReference type="EMBL" id="SHM78682.1"/>
    </source>
</evidence>
<dbReference type="Gene3D" id="2.60.120.260">
    <property type="entry name" value="Galactose-binding domain-like"/>
    <property type="match status" value="3"/>
</dbReference>
<dbReference type="Pfam" id="PF03422">
    <property type="entry name" value="CBM_6"/>
    <property type="match status" value="1"/>
</dbReference>
<feature type="domain" description="CBM6" evidence="1">
    <location>
        <begin position="42"/>
        <end position="170"/>
    </location>
</feature>
<dbReference type="GO" id="GO:0030246">
    <property type="term" value="F:carbohydrate binding"/>
    <property type="evidence" value="ECO:0007669"/>
    <property type="project" value="InterPro"/>
</dbReference>
<dbReference type="Pfam" id="PF16990">
    <property type="entry name" value="CBM_35"/>
    <property type="match status" value="1"/>
</dbReference>
<dbReference type="InterPro" id="IPR012334">
    <property type="entry name" value="Pectin_lyas_fold"/>
</dbReference>
<dbReference type="Pfam" id="PF22816">
    <property type="entry name" value="CatAgl_D2"/>
    <property type="match status" value="1"/>
</dbReference>
<dbReference type="PANTHER" id="PTHR43863">
    <property type="entry name" value="HYDROLASE, PUTATIVE (AFU_ORTHOLOGUE AFUA_1G03140)-RELATED"/>
    <property type="match status" value="1"/>
</dbReference>
<keyword evidence="3" id="KW-1185">Reference proteome</keyword>
<dbReference type="OrthoDB" id="5476529at2"/>
<dbReference type="STRING" id="310782.SAMN05216499_11486"/>
<name>A0A1M7LKL2_9ACTN</name>
<dbReference type="InterPro" id="IPR051816">
    <property type="entry name" value="Glycosyl_Hydrolase_31"/>
</dbReference>
<dbReference type="Proteomes" id="UP000184111">
    <property type="component" value="Unassembled WGS sequence"/>
</dbReference>
<feature type="domain" description="CBM6" evidence="1">
    <location>
        <begin position="178"/>
        <end position="306"/>
    </location>
</feature>
<dbReference type="InterPro" id="IPR033801">
    <property type="entry name" value="CBM6-CBM35-CBM36-like_1"/>
</dbReference>
<dbReference type="PANTHER" id="PTHR43863:SF2">
    <property type="entry name" value="MALTASE-GLUCOAMYLASE"/>
    <property type="match status" value="1"/>
</dbReference>
<dbReference type="SUPFAM" id="SSF49785">
    <property type="entry name" value="Galactose-binding domain-like"/>
    <property type="match status" value="3"/>
</dbReference>
<dbReference type="EMBL" id="FRBI01000014">
    <property type="protein sequence ID" value="SHM78682.1"/>
    <property type="molecule type" value="Genomic_DNA"/>
</dbReference>
<accession>A0A1M7LKL2</accession>
<dbReference type="InterPro" id="IPR006626">
    <property type="entry name" value="PbH1"/>
</dbReference>
<dbReference type="InterPro" id="IPR008979">
    <property type="entry name" value="Galactose-bd-like_sf"/>
</dbReference>
<dbReference type="AlphaFoldDB" id="A0A1M7LKL2"/>
<proteinExistence type="predicted"/>
<reference evidence="2 3" key="1">
    <citation type="submission" date="2016-11" db="EMBL/GenBank/DDBJ databases">
        <authorList>
            <person name="Jaros S."/>
            <person name="Januszkiewicz K."/>
            <person name="Wedrychowicz H."/>
        </authorList>
    </citation>
    <scope>NUCLEOTIDE SEQUENCE [LARGE SCALE GENOMIC DNA]</scope>
    <source>
        <strain evidence="2 3">CGMCC 4.2025</strain>
    </source>
</reference>
<dbReference type="CDD" id="cd14490">
    <property type="entry name" value="CBM6-CBM35-CBM36_like_1"/>
    <property type="match status" value="1"/>
</dbReference>
<dbReference type="Gene3D" id="2.160.20.10">
    <property type="entry name" value="Single-stranded right-handed beta-helix, Pectin lyase-like"/>
    <property type="match status" value="1"/>
</dbReference>